<proteinExistence type="predicted"/>
<dbReference type="InterPro" id="IPR010690">
    <property type="entry name" value="YqfD"/>
</dbReference>
<name>W4QF19_9BACI</name>
<keyword evidence="3" id="KW-1185">Reference proteome</keyword>
<organism evidence="2 3">
    <name type="scientific">Halalkalibacter hemicellulosilyticusJCM 9152</name>
    <dbReference type="NCBI Taxonomy" id="1236971"/>
    <lineage>
        <taxon>Bacteria</taxon>
        <taxon>Bacillati</taxon>
        <taxon>Bacillota</taxon>
        <taxon>Bacilli</taxon>
        <taxon>Bacillales</taxon>
        <taxon>Bacillaceae</taxon>
        <taxon>Halalkalibacter</taxon>
    </lineage>
</organism>
<dbReference type="Proteomes" id="UP000018895">
    <property type="component" value="Unassembled WGS sequence"/>
</dbReference>
<accession>W4QF19</accession>
<dbReference type="EMBL" id="BAUU01000013">
    <property type="protein sequence ID" value="GAE30671.1"/>
    <property type="molecule type" value="Genomic_DNA"/>
</dbReference>
<evidence type="ECO:0000313" key="2">
    <source>
        <dbReference type="EMBL" id="GAE30671.1"/>
    </source>
</evidence>
<dbReference type="OrthoDB" id="1640349at2"/>
<comment type="caution">
    <text evidence="2">The sequence shown here is derived from an EMBL/GenBank/DDBJ whole genome shotgun (WGS) entry which is preliminary data.</text>
</comment>
<protein>
    <submittedName>
        <fullName evidence="2">Stage IV sporulation protein</fullName>
    </submittedName>
</protein>
<keyword evidence="1" id="KW-0472">Membrane</keyword>
<dbReference type="STRING" id="1236971.JCM9152_2085"/>
<dbReference type="Pfam" id="PF06898">
    <property type="entry name" value="YqfD"/>
    <property type="match status" value="1"/>
</dbReference>
<sequence length="397" mass="45650">MRNQWLSNISGVVRIRVTGRYVEQFLNRCINDGVTIWNVKRVNDGAITASLHLEDVKRLRPLLRQSQCKIVFTHRIGWPFLLKSMRSRLGFVAGLAVFFVLILLLSNIVWNIEVKGASPKVENELRQVIQELGVKRGVFQFSIPNVEYIQREVSERVEDATWIGVRQKGTTYEFEVVEQQLPEEAERYSPRHLVATKEAIIYKVFVEHGQSVVKKNDFVREGDLLVSGYIGKEGEEEQQIVAAQAEILGEIWYKSEVEVPLEALFTTLTGERKVKHHLEIGGKSLPIWGFGNHSFEQVEQDNHVKPIRFFQWTLPISYERVTYYESADYERTYTKDEAVAAAKKRAKAELIQHLPNDAQVIGEKVLHEALENGKVKLQIHYQVIEDITSEQPIIQGD</sequence>
<reference evidence="2" key="1">
    <citation type="journal article" date="2014" name="Genome Announc.">
        <title>Draft Genome Sequences of Three Alkaliphilic Bacillus Strains, Bacillus wakoensis JCM 9140T, Bacillus akibai JCM 9157T, and Bacillus hemicellulosilyticus JCM 9152T.</title>
        <authorList>
            <person name="Yuki M."/>
            <person name="Oshima K."/>
            <person name="Suda W."/>
            <person name="Oshida Y."/>
            <person name="Kitamura K."/>
            <person name="Iida T."/>
            <person name="Hattori M."/>
            <person name="Ohkuma M."/>
        </authorList>
    </citation>
    <scope>NUCLEOTIDE SEQUENCE [LARGE SCALE GENOMIC DNA]</scope>
    <source>
        <strain evidence="2">JCM 9152</strain>
    </source>
</reference>
<gene>
    <name evidence="2" type="ORF">JCM9152_2085</name>
</gene>
<keyword evidence="1" id="KW-1133">Transmembrane helix</keyword>
<dbReference type="PIRSF" id="PIRSF029895">
    <property type="entry name" value="SpoIV"/>
    <property type="match status" value="1"/>
</dbReference>
<dbReference type="RefSeq" id="WP_035343565.1">
    <property type="nucleotide sequence ID" value="NZ_BAUU01000013.1"/>
</dbReference>
<dbReference type="AlphaFoldDB" id="W4QF19"/>
<feature type="transmembrane region" description="Helical" evidence="1">
    <location>
        <begin position="89"/>
        <end position="110"/>
    </location>
</feature>
<evidence type="ECO:0000313" key="3">
    <source>
        <dbReference type="Proteomes" id="UP000018895"/>
    </source>
</evidence>
<evidence type="ECO:0000256" key="1">
    <source>
        <dbReference type="SAM" id="Phobius"/>
    </source>
</evidence>
<keyword evidence="1" id="KW-0812">Transmembrane</keyword>
<dbReference type="NCBIfam" id="TIGR02876">
    <property type="entry name" value="spore_yqfD"/>
    <property type="match status" value="1"/>
</dbReference>